<name>W7TAJ4_9STRA</name>
<protein>
    <submittedName>
        <fullName evidence="2">Uncharacterized protein</fullName>
    </submittedName>
</protein>
<feature type="compositionally biased region" description="Basic and acidic residues" evidence="1">
    <location>
        <begin position="80"/>
        <end position="95"/>
    </location>
</feature>
<evidence type="ECO:0000256" key="1">
    <source>
        <dbReference type="SAM" id="MobiDB-lite"/>
    </source>
</evidence>
<dbReference type="Proteomes" id="UP000019335">
    <property type="component" value="Chromosome 17"/>
</dbReference>
<evidence type="ECO:0000313" key="2">
    <source>
        <dbReference type="EMBL" id="EWM23382.1"/>
    </source>
</evidence>
<feature type="compositionally biased region" description="Gly residues" evidence="1">
    <location>
        <begin position="65"/>
        <end position="75"/>
    </location>
</feature>
<proteinExistence type="predicted"/>
<comment type="caution">
    <text evidence="2">The sequence shown here is derived from an EMBL/GenBank/DDBJ whole genome shotgun (WGS) entry which is preliminary data.</text>
</comment>
<dbReference type="AlphaFoldDB" id="W7TAJ4"/>
<dbReference type="EMBL" id="AZIL01001687">
    <property type="protein sequence ID" value="EWM23382.1"/>
    <property type="molecule type" value="Genomic_DNA"/>
</dbReference>
<organism evidence="2 3">
    <name type="scientific">Nannochloropsis gaditana</name>
    <dbReference type="NCBI Taxonomy" id="72520"/>
    <lineage>
        <taxon>Eukaryota</taxon>
        <taxon>Sar</taxon>
        <taxon>Stramenopiles</taxon>
        <taxon>Ochrophyta</taxon>
        <taxon>Eustigmatophyceae</taxon>
        <taxon>Eustigmatales</taxon>
        <taxon>Monodopsidaceae</taxon>
        <taxon>Nannochloropsis</taxon>
    </lineage>
</organism>
<evidence type="ECO:0000313" key="3">
    <source>
        <dbReference type="Proteomes" id="UP000019335"/>
    </source>
</evidence>
<feature type="non-terminal residue" evidence="2">
    <location>
        <position position="137"/>
    </location>
</feature>
<feature type="region of interest" description="Disordered" evidence="1">
    <location>
        <begin position="31"/>
        <end position="137"/>
    </location>
</feature>
<reference evidence="2 3" key="1">
    <citation type="journal article" date="2014" name="Mol. Plant">
        <title>Chromosome Scale Genome Assembly and Transcriptome Profiling of Nannochloropsis gaditana in Nitrogen Depletion.</title>
        <authorList>
            <person name="Corteggiani Carpinelli E."/>
            <person name="Telatin A."/>
            <person name="Vitulo N."/>
            <person name="Forcato C."/>
            <person name="D'Angelo M."/>
            <person name="Schiavon R."/>
            <person name="Vezzi A."/>
            <person name="Giacometti G.M."/>
            <person name="Morosinotto T."/>
            <person name="Valle G."/>
        </authorList>
    </citation>
    <scope>NUCLEOTIDE SEQUENCE [LARGE SCALE GENOMIC DNA]</scope>
    <source>
        <strain evidence="2 3">B-31</strain>
    </source>
</reference>
<accession>W7TAJ4</accession>
<keyword evidence="3" id="KW-1185">Reference proteome</keyword>
<gene>
    <name evidence="2" type="ORF">Naga_102066g1</name>
</gene>
<sequence>MTRGPSPTRKGFDLPPLCPITPRTWAHHALFLPSQAPPSSPVPPPTFPRPVAHDPLVLPRRRPKLGGGEPAGGPGPQISRKRDVPPPEPCRRPADVDGGPLGDGGGAQTRARRRRRLGLPLGGERPSYGPWSGPFGG</sequence>
<feature type="compositionally biased region" description="Pro residues" evidence="1">
    <location>
        <begin position="35"/>
        <end position="48"/>
    </location>
</feature>